<sequence>MKHASALFDYFIVALFFTNLWIILYTNLNKYLYFLFPPKITVMFYQAGLGNPEPFEISLYIVLSLLFVGLVRIFYQFHIKSRLIRVLLFIFLSVLFLGKLGNFPLAGQSDPYFLNPDRYLYYIAFILYCITVSCLIIELSLLYRLFSRKRTLQSVVFFIILLVLAFFTFNPFFQISHIDAALFYGPVYEIASGKTIFSQIPSQYGFLSILFFTLFYKFSLIPFAYLPVFIWVCYITVYFICFYLIYRVSKSISFSLIGLFSIVTVNYFSATYGPQASPIRWLPLFLLLMLFYKLKKIDSRIILTVTPFLMFWNIDAGIALIFGYCLTLFLLFLLKQIKTNQLIFSAVFLGMSTLVILGTVQIVHIVLGLQPIDFFKLYYSIKKNAVVGMLMIPIQTQTYFWLFILIYFVSIVYVFMNRLKNQHELLLLSANLSLFASIYFVGRSMPHELITVSLFILFTLFLLIGISYSEIQLPKMRLLILVFMFIFFIIFPAFQRKEFITEKLIDKYKRVLTNNIFLSEIDTTLHEKYKNEVVLIKKSIKENEIVILSPDDTYLFYLVDKKNLLDANPVFGSIDIQSEIGPAIKRVGKVCPAQLVIDCSIVKRCPKYESFSRGSPAVFPYLLEEIEKKCNTSYEPILCSDQLCIVKKTI</sequence>
<organism evidence="2 3">
    <name type="scientific">Candidatus Roizmanbacteria bacterium RIFCSPHIGHO2_01_FULL_39_8</name>
    <dbReference type="NCBI Taxonomy" id="1802033"/>
    <lineage>
        <taxon>Bacteria</taxon>
        <taxon>Candidatus Roizmaniibacteriota</taxon>
    </lineage>
</organism>
<feature type="transmembrane region" description="Helical" evidence="1">
    <location>
        <begin position="155"/>
        <end position="176"/>
    </location>
</feature>
<feature type="transmembrane region" description="Helical" evidence="1">
    <location>
        <begin position="57"/>
        <end position="75"/>
    </location>
</feature>
<feature type="transmembrane region" description="Helical" evidence="1">
    <location>
        <begin position="425"/>
        <end position="442"/>
    </location>
</feature>
<feature type="transmembrane region" description="Helical" evidence="1">
    <location>
        <begin position="398"/>
        <end position="416"/>
    </location>
</feature>
<proteinExistence type="predicted"/>
<feature type="transmembrane region" description="Helical" evidence="1">
    <location>
        <begin position="223"/>
        <end position="246"/>
    </location>
</feature>
<keyword evidence="1" id="KW-1133">Transmembrane helix</keyword>
<feature type="transmembrane region" description="Helical" evidence="1">
    <location>
        <begin position="119"/>
        <end position="143"/>
    </location>
</feature>
<feature type="transmembrane region" description="Helical" evidence="1">
    <location>
        <begin position="314"/>
        <end position="334"/>
    </location>
</feature>
<dbReference type="Proteomes" id="UP000177026">
    <property type="component" value="Unassembled WGS sequence"/>
</dbReference>
<evidence type="ECO:0008006" key="4">
    <source>
        <dbReference type="Google" id="ProtNLM"/>
    </source>
</evidence>
<feature type="transmembrane region" description="Helical" evidence="1">
    <location>
        <begin position="478"/>
        <end position="494"/>
    </location>
</feature>
<feature type="transmembrane region" description="Helical" evidence="1">
    <location>
        <begin position="448"/>
        <end position="466"/>
    </location>
</feature>
<evidence type="ECO:0000313" key="2">
    <source>
        <dbReference type="EMBL" id="OGK22179.1"/>
    </source>
</evidence>
<feature type="transmembrane region" description="Helical" evidence="1">
    <location>
        <begin position="252"/>
        <end position="270"/>
    </location>
</feature>
<feature type="transmembrane region" description="Helical" evidence="1">
    <location>
        <begin position="87"/>
        <end position="107"/>
    </location>
</feature>
<accession>A0A1F7GSX5</accession>
<evidence type="ECO:0000256" key="1">
    <source>
        <dbReference type="SAM" id="Phobius"/>
    </source>
</evidence>
<name>A0A1F7GSX5_9BACT</name>
<keyword evidence="1" id="KW-0472">Membrane</keyword>
<protein>
    <recommendedName>
        <fullName evidence="4">Glycosyltransferase RgtA/B/C/D-like domain-containing protein</fullName>
    </recommendedName>
</protein>
<comment type="caution">
    <text evidence="2">The sequence shown here is derived from an EMBL/GenBank/DDBJ whole genome shotgun (WGS) entry which is preliminary data.</text>
</comment>
<feature type="transmembrane region" description="Helical" evidence="1">
    <location>
        <begin position="346"/>
        <end position="367"/>
    </location>
</feature>
<reference evidence="2 3" key="1">
    <citation type="journal article" date="2016" name="Nat. Commun.">
        <title>Thousands of microbial genomes shed light on interconnected biogeochemical processes in an aquifer system.</title>
        <authorList>
            <person name="Anantharaman K."/>
            <person name="Brown C.T."/>
            <person name="Hug L.A."/>
            <person name="Sharon I."/>
            <person name="Castelle C.J."/>
            <person name="Probst A.J."/>
            <person name="Thomas B.C."/>
            <person name="Singh A."/>
            <person name="Wilkins M.J."/>
            <person name="Karaoz U."/>
            <person name="Brodie E.L."/>
            <person name="Williams K.H."/>
            <person name="Hubbard S.S."/>
            <person name="Banfield J.F."/>
        </authorList>
    </citation>
    <scope>NUCLEOTIDE SEQUENCE [LARGE SCALE GENOMIC DNA]</scope>
</reference>
<dbReference type="EMBL" id="MFZI01000004">
    <property type="protein sequence ID" value="OGK22179.1"/>
    <property type="molecule type" value="Genomic_DNA"/>
</dbReference>
<feature type="transmembrane region" description="Helical" evidence="1">
    <location>
        <begin position="7"/>
        <end position="28"/>
    </location>
</feature>
<evidence type="ECO:0000313" key="3">
    <source>
        <dbReference type="Proteomes" id="UP000177026"/>
    </source>
</evidence>
<dbReference type="AlphaFoldDB" id="A0A1F7GSX5"/>
<gene>
    <name evidence="2" type="ORF">A2866_03410</name>
</gene>
<keyword evidence="1" id="KW-0812">Transmembrane</keyword>